<dbReference type="STRING" id="1802695.A3A13_01375"/>
<name>A0A1F8GH31_9BACT</name>
<dbReference type="Proteomes" id="UP000178911">
    <property type="component" value="Unassembled WGS sequence"/>
</dbReference>
<dbReference type="EMBL" id="MGKJ01000010">
    <property type="protein sequence ID" value="OGN24702.1"/>
    <property type="molecule type" value="Genomic_DNA"/>
</dbReference>
<gene>
    <name evidence="1" type="ORF">A3A13_01375</name>
</gene>
<sequence length="174" mass="20374">MKLDKAQFEFVKSLTWEDVAEIWRSNEINEEHWKKYYESKGHKSWEEWRKKYIDAYAALNKDWYLVKVKDPLASVPNFRGGNYKGWKENFYKGQELPTFSEMKEHPAAGEFLKNFPSTTTIIVLNTDIGIIIAEGMHRCAAITKAAKEGKKLDLDLYVAMVDVKKEEIPDFTRE</sequence>
<proteinExistence type="predicted"/>
<accession>A0A1F8GH31</accession>
<protein>
    <submittedName>
        <fullName evidence="1">Uncharacterized protein</fullName>
    </submittedName>
</protein>
<evidence type="ECO:0000313" key="1">
    <source>
        <dbReference type="EMBL" id="OGN24702.1"/>
    </source>
</evidence>
<reference evidence="1 2" key="1">
    <citation type="journal article" date="2016" name="Nat. Commun.">
        <title>Thousands of microbial genomes shed light on interconnected biogeochemical processes in an aquifer system.</title>
        <authorList>
            <person name="Anantharaman K."/>
            <person name="Brown C.T."/>
            <person name="Hug L.A."/>
            <person name="Sharon I."/>
            <person name="Castelle C.J."/>
            <person name="Probst A.J."/>
            <person name="Thomas B.C."/>
            <person name="Singh A."/>
            <person name="Wilkins M.J."/>
            <person name="Karaoz U."/>
            <person name="Brodie E.L."/>
            <person name="Williams K.H."/>
            <person name="Hubbard S.S."/>
            <person name="Banfield J.F."/>
        </authorList>
    </citation>
    <scope>NUCLEOTIDE SEQUENCE [LARGE SCALE GENOMIC DNA]</scope>
</reference>
<dbReference type="AlphaFoldDB" id="A0A1F8GH31"/>
<comment type="caution">
    <text evidence="1">The sequence shown here is derived from an EMBL/GenBank/DDBJ whole genome shotgun (WGS) entry which is preliminary data.</text>
</comment>
<organism evidence="1 2">
    <name type="scientific">Candidatus Yanofskybacteria bacterium RIFCSPLOWO2_01_FULL_43_22</name>
    <dbReference type="NCBI Taxonomy" id="1802695"/>
    <lineage>
        <taxon>Bacteria</taxon>
        <taxon>Candidatus Yanofskyibacteriota</taxon>
    </lineage>
</organism>
<evidence type="ECO:0000313" key="2">
    <source>
        <dbReference type="Proteomes" id="UP000178911"/>
    </source>
</evidence>